<organism evidence="1 2">
    <name type="scientific">Aphidius gifuensis</name>
    <name type="common">Parasitoid wasp</name>
    <dbReference type="NCBI Taxonomy" id="684658"/>
    <lineage>
        <taxon>Eukaryota</taxon>
        <taxon>Metazoa</taxon>
        <taxon>Ecdysozoa</taxon>
        <taxon>Arthropoda</taxon>
        <taxon>Hexapoda</taxon>
        <taxon>Insecta</taxon>
        <taxon>Pterygota</taxon>
        <taxon>Neoptera</taxon>
        <taxon>Endopterygota</taxon>
        <taxon>Hymenoptera</taxon>
        <taxon>Apocrita</taxon>
        <taxon>Ichneumonoidea</taxon>
        <taxon>Braconidae</taxon>
        <taxon>Aphidiinae</taxon>
        <taxon>Aphidius</taxon>
    </lineage>
</organism>
<accession>A0A835CTG3</accession>
<reference evidence="1 2" key="1">
    <citation type="submission" date="2020-08" db="EMBL/GenBank/DDBJ databases">
        <title>Aphidius gifuensis genome sequencing and assembly.</title>
        <authorList>
            <person name="Du Z."/>
        </authorList>
    </citation>
    <scope>NUCLEOTIDE SEQUENCE [LARGE SCALE GENOMIC DNA]</scope>
    <source>
        <strain evidence="1">YNYX2018</strain>
        <tissue evidence="1">Adults</tissue>
    </source>
</reference>
<dbReference type="Gene3D" id="3.40.50.150">
    <property type="entry name" value="Vaccinia Virus protein VP39"/>
    <property type="match status" value="1"/>
</dbReference>
<proteinExistence type="predicted"/>
<protein>
    <recommendedName>
        <fullName evidence="3">Methyltransferase domain-containing protein</fullName>
    </recommendedName>
</protein>
<evidence type="ECO:0000313" key="1">
    <source>
        <dbReference type="EMBL" id="KAF7993258.1"/>
    </source>
</evidence>
<keyword evidence="2" id="KW-1185">Reference proteome</keyword>
<name>A0A835CTG3_APHGI</name>
<dbReference type="Proteomes" id="UP000639338">
    <property type="component" value="Unassembled WGS sequence"/>
</dbReference>
<sequence length="186" mass="21501">MWKFISQSLSREDLYQVFNNFLPTLDGKTVLDVGSRLGAGLYGAYVYTDAEKIIGLEINKELCELQKNIICKYKMDKRVEVMNKRISEVPDVLKTTDVVVIVNIIEDYPTQAEQNNVWTLLKENLKKNTYIVSTYTLSSYFTKLNSTINVDDWVKQAKIQEMGGDFFNKEAQESDEDCELFCYQVL</sequence>
<dbReference type="CDD" id="cd02440">
    <property type="entry name" value="AdoMet_MTases"/>
    <property type="match status" value="1"/>
</dbReference>
<dbReference type="PANTHER" id="PTHR43675:SF1">
    <property type="entry name" value="RIKEN CDNA 2700097O09 GENE"/>
    <property type="match status" value="1"/>
</dbReference>
<dbReference type="SUPFAM" id="SSF53335">
    <property type="entry name" value="S-adenosyl-L-methionine-dependent methyltransferases"/>
    <property type="match status" value="1"/>
</dbReference>
<comment type="caution">
    <text evidence="1">The sequence shown here is derived from an EMBL/GenBank/DDBJ whole genome shotgun (WGS) entry which is preliminary data.</text>
</comment>
<evidence type="ECO:0000313" key="2">
    <source>
        <dbReference type="Proteomes" id="UP000639338"/>
    </source>
</evidence>
<evidence type="ECO:0008006" key="3">
    <source>
        <dbReference type="Google" id="ProtNLM"/>
    </source>
</evidence>
<dbReference type="EMBL" id="JACMRX010000003">
    <property type="protein sequence ID" value="KAF7993258.1"/>
    <property type="molecule type" value="Genomic_DNA"/>
</dbReference>
<dbReference type="InterPro" id="IPR029063">
    <property type="entry name" value="SAM-dependent_MTases_sf"/>
</dbReference>
<dbReference type="InterPro" id="IPR026669">
    <property type="entry name" value="Arsenite_MeTrfase-like"/>
</dbReference>
<dbReference type="OrthoDB" id="15794at2759"/>
<dbReference type="PANTHER" id="PTHR43675">
    <property type="entry name" value="ARSENITE METHYLTRANSFERASE"/>
    <property type="match status" value="1"/>
</dbReference>
<gene>
    <name evidence="1" type="ORF">HCN44_006318</name>
</gene>
<dbReference type="AlphaFoldDB" id="A0A835CTG3"/>
<dbReference type="GO" id="GO:0008168">
    <property type="term" value="F:methyltransferase activity"/>
    <property type="evidence" value="ECO:0007669"/>
    <property type="project" value="TreeGrafter"/>
</dbReference>